<accession>A0AAV4LSG6</accession>
<dbReference type="EMBL" id="BPLF01000002">
    <property type="protein sequence ID" value="GIX63088.1"/>
    <property type="molecule type" value="Genomic_DNA"/>
</dbReference>
<organism evidence="3 4">
    <name type="scientific">Babesia caballi</name>
    <dbReference type="NCBI Taxonomy" id="5871"/>
    <lineage>
        <taxon>Eukaryota</taxon>
        <taxon>Sar</taxon>
        <taxon>Alveolata</taxon>
        <taxon>Apicomplexa</taxon>
        <taxon>Aconoidasida</taxon>
        <taxon>Piroplasmida</taxon>
        <taxon>Babesiidae</taxon>
        <taxon>Babesia</taxon>
    </lineage>
</organism>
<evidence type="ECO:0000313" key="3">
    <source>
        <dbReference type="EMBL" id="GIX63088.1"/>
    </source>
</evidence>
<evidence type="ECO:0000313" key="4">
    <source>
        <dbReference type="Proteomes" id="UP001497744"/>
    </source>
</evidence>
<comment type="caution">
    <text evidence="3">The sequence shown here is derived from an EMBL/GenBank/DDBJ whole genome shotgun (WGS) entry which is preliminary data.</text>
</comment>
<evidence type="ECO:0000256" key="1">
    <source>
        <dbReference type="SAM" id="MobiDB-lite"/>
    </source>
</evidence>
<keyword evidence="2" id="KW-0812">Transmembrane</keyword>
<dbReference type="AlphaFoldDB" id="A0AAV4LSG6"/>
<feature type="compositionally biased region" description="Basic and acidic residues" evidence="1">
    <location>
        <begin position="201"/>
        <end position="215"/>
    </location>
</feature>
<name>A0AAV4LSG6_BABCB</name>
<proteinExistence type="predicted"/>
<keyword evidence="2" id="KW-1133">Transmembrane helix</keyword>
<gene>
    <name evidence="3" type="ORF">BcabD6B2_25230</name>
</gene>
<reference evidence="3 4" key="1">
    <citation type="submission" date="2021-06" db="EMBL/GenBank/DDBJ databases">
        <title>Genome sequence of Babesia caballi.</title>
        <authorList>
            <person name="Yamagishi J."/>
            <person name="Kidaka T."/>
            <person name="Ochi A."/>
        </authorList>
    </citation>
    <scope>NUCLEOTIDE SEQUENCE [LARGE SCALE GENOMIC DNA]</scope>
    <source>
        <strain evidence="3">USDA-D6B2</strain>
    </source>
</reference>
<feature type="region of interest" description="Disordered" evidence="1">
    <location>
        <begin position="200"/>
        <end position="223"/>
    </location>
</feature>
<keyword evidence="2" id="KW-0472">Membrane</keyword>
<feature type="transmembrane region" description="Helical" evidence="2">
    <location>
        <begin position="753"/>
        <end position="772"/>
    </location>
</feature>
<dbReference type="RefSeq" id="XP_067715157.1">
    <property type="nucleotide sequence ID" value="XM_067859056.1"/>
</dbReference>
<evidence type="ECO:0000256" key="2">
    <source>
        <dbReference type="SAM" id="Phobius"/>
    </source>
</evidence>
<keyword evidence="4" id="KW-1185">Reference proteome</keyword>
<protein>
    <submittedName>
        <fullName evidence="3">Uncharacterized protein</fullName>
    </submittedName>
</protein>
<sequence>MDRYRECERVLKVAAAQQCKEQGNLIKQDFATIAVSVSNRIAPVRDARELIRRFFPQGGAVDHRVLAQSCDILLDTLSVIERRARRAPIEKLTRGYEKRTLSDVAGLVRGRKFQEGDIRLSLCHLLGNADVGNASRGDGACIFNEFDDGFYELNVVGSRDVAEPSSRGQRTSDLTEALDVYTKSVKSRYVSQGLTILSDDGDARRKGAGDAHAEVDSPAPPKNTNIQRLFGVSGQMVPETAANVFEPYYEPVTPLPASKRENGVTHYVGGMYPPLHTYYAKSSADREGRFAILSQNSLRRVSCERQPQLADRLLKQSKNFKGAATPFALLARAKEGSSYTKDMVLINESALRSQATPAPAPVEYVAIIGKGVIRTFKCTTYTARIQPNIKVQQRKICSSLFTLEVEREKMLSKMLLKLLRYEYAWRSLASQWRSHIDAIAKAISNLEWGCLWRDWNFFTGGLVTEIDREHISQRLRTFRQHEMPEAATALRNVCYEFVEHLNTVKQKYVRGEIDVVEVGPQLVDWYRTKVLDAFKLCYSDVRNSIYTDLKSINNKGFPQMVAAILETKHTADESTGGDTPKMTVQLRDAGEVLQMRLELLPKHKADATDALTLTSIEDMVSKGLLEHHSWSAEPFWGLLTSSQNSDTNAKQLNLTYTAVDVCKKCSDGYKNGTFSFEKAKTAKALAVLNALVTLLKNSEKCFTGTRMLQDFLGTPYRVPEELATWAMGLFYERNAANEFFLNAKGLQKLMCHALWLCIYLAGGKFTYNFAMLRNGDFKLKRKLQSIFDICAPIAGLVSNTASKSTVYTIELPLRGIPKATTTAFSGLMGAVSSYRKRPRR</sequence>
<dbReference type="Proteomes" id="UP001497744">
    <property type="component" value="Unassembled WGS sequence"/>
</dbReference>
<dbReference type="GeneID" id="94194569"/>